<feature type="binding site" description="in other chain" evidence="10">
    <location>
        <position position="231"/>
    </location>
    <ligand>
        <name>substrate</name>
        <note>ligand shared between dimeric partners</note>
    </ligand>
</feature>
<dbReference type="InterPro" id="IPR022953">
    <property type="entry name" value="ATP_PFK"/>
</dbReference>
<keyword evidence="7 10" id="KW-0418">Kinase</keyword>
<reference evidence="12 13" key="1">
    <citation type="submission" date="2015-06" db="EMBL/GenBank/DDBJ databases">
        <title>Draft genome assembly of filamentous brackish cyanobacterium Limnoraphis robusta strain CS-951.</title>
        <authorList>
            <person name="Willis A."/>
            <person name="Parks M."/>
            <person name="Burford M.A."/>
        </authorList>
    </citation>
    <scope>NUCLEOTIDE SEQUENCE [LARGE SCALE GENOMIC DNA]</scope>
    <source>
        <strain evidence="12 13">CS-951</strain>
    </source>
</reference>
<feature type="binding site" evidence="10">
    <location>
        <position position="272"/>
    </location>
    <ligand>
        <name>substrate</name>
        <note>ligand shared between dimeric partners</note>
    </ligand>
</feature>
<feature type="binding site" evidence="10">
    <location>
        <position position="14"/>
    </location>
    <ligand>
        <name>ATP</name>
        <dbReference type="ChEBI" id="CHEBI:30616"/>
    </ligand>
</feature>
<dbReference type="Proteomes" id="UP000033607">
    <property type="component" value="Unassembled WGS sequence"/>
</dbReference>
<dbReference type="SUPFAM" id="SSF53784">
    <property type="entry name" value="Phosphofructokinase"/>
    <property type="match status" value="1"/>
</dbReference>
<comment type="subcellular location">
    <subcellularLocation>
        <location evidence="2 10">Cytoplasm</location>
    </subcellularLocation>
</comment>
<dbReference type="PIRSF" id="PIRSF000532">
    <property type="entry name" value="ATP_PFK_prok"/>
    <property type="match status" value="1"/>
</dbReference>
<dbReference type="EMBL" id="LATL02000301">
    <property type="protein sequence ID" value="KKD36852.1"/>
    <property type="molecule type" value="Genomic_DNA"/>
</dbReference>
<comment type="function">
    <text evidence="10">Catalyzes the phosphorylation of D-fructose 6-phosphate to fructose 1,6-bisphosphate by ATP, the first committing step of glycolysis.</text>
</comment>
<feature type="binding site" description="in other chain" evidence="10">
    <location>
        <begin position="278"/>
        <end position="281"/>
    </location>
    <ligand>
        <name>substrate</name>
        <note>ligand shared between dimeric partners</note>
    </ligand>
</feature>
<dbReference type="GO" id="GO:0006002">
    <property type="term" value="P:fructose 6-phosphate metabolic process"/>
    <property type="evidence" value="ECO:0007669"/>
    <property type="project" value="InterPro"/>
</dbReference>
<evidence type="ECO:0000256" key="7">
    <source>
        <dbReference type="ARBA" id="ARBA00022777"/>
    </source>
</evidence>
<dbReference type="Gene3D" id="3.40.50.450">
    <property type="match status" value="1"/>
</dbReference>
<evidence type="ECO:0000256" key="3">
    <source>
        <dbReference type="ARBA" id="ARBA00004679"/>
    </source>
</evidence>
<comment type="caution">
    <text evidence="10">Lacks conserved residue(s) required for the propagation of feature annotation.</text>
</comment>
<evidence type="ECO:0000256" key="6">
    <source>
        <dbReference type="ARBA" id="ARBA00022723"/>
    </source>
</evidence>
<evidence type="ECO:0000313" key="12">
    <source>
        <dbReference type="EMBL" id="KKD36852.1"/>
    </source>
</evidence>
<gene>
    <name evidence="10" type="primary">pfkA</name>
    <name evidence="12" type="ORF">WN50_17430</name>
</gene>
<dbReference type="GO" id="GO:0016208">
    <property type="term" value="F:AMP binding"/>
    <property type="evidence" value="ECO:0007669"/>
    <property type="project" value="TreeGrafter"/>
</dbReference>
<evidence type="ECO:0000259" key="11">
    <source>
        <dbReference type="Pfam" id="PF00365"/>
    </source>
</evidence>
<comment type="similarity">
    <text evidence="10">Belongs to the phosphofructokinase type A (PFKA) family. Mixed-substrate PFK group III subfamily.</text>
</comment>
<evidence type="ECO:0000256" key="8">
    <source>
        <dbReference type="ARBA" id="ARBA00022842"/>
    </source>
</evidence>
<keyword evidence="10" id="KW-0547">Nucleotide-binding</keyword>
<name>A0A0F5YDY1_9CYAN</name>
<dbReference type="Gene3D" id="3.40.50.460">
    <property type="entry name" value="Phosphofructokinase domain"/>
    <property type="match status" value="1"/>
</dbReference>
<dbReference type="GO" id="GO:0047334">
    <property type="term" value="F:diphosphate-fructose-6-phosphate 1-phosphotransferase activity"/>
    <property type="evidence" value="ECO:0007669"/>
    <property type="project" value="InterPro"/>
</dbReference>
<dbReference type="GO" id="GO:0005945">
    <property type="term" value="C:6-phosphofructokinase complex"/>
    <property type="evidence" value="ECO:0007669"/>
    <property type="project" value="TreeGrafter"/>
</dbReference>
<dbReference type="GO" id="GO:0003872">
    <property type="term" value="F:6-phosphofructokinase activity"/>
    <property type="evidence" value="ECO:0007669"/>
    <property type="project" value="UniProtKB-UniRule"/>
</dbReference>
<dbReference type="OrthoDB" id="9802503at2"/>
<organism evidence="12 13">
    <name type="scientific">Limnoraphis robusta CS-951</name>
    <dbReference type="NCBI Taxonomy" id="1637645"/>
    <lineage>
        <taxon>Bacteria</taxon>
        <taxon>Bacillati</taxon>
        <taxon>Cyanobacteriota</taxon>
        <taxon>Cyanophyceae</taxon>
        <taxon>Oscillatoriophycideae</taxon>
        <taxon>Oscillatoriales</taxon>
        <taxon>Sirenicapillariaceae</taxon>
        <taxon>Limnoraphis</taxon>
    </lineage>
</organism>
<dbReference type="FunFam" id="3.40.50.460:FF:000002">
    <property type="entry name" value="ATP-dependent 6-phosphofructokinase"/>
    <property type="match status" value="1"/>
</dbReference>
<comment type="subunit">
    <text evidence="10">Homodimer or homotetramer.</text>
</comment>
<feature type="binding site" evidence="10">
    <location>
        <position position="110"/>
    </location>
    <ligand>
        <name>Mg(2+)</name>
        <dbReference type="ChEBI" id="CHEBI:18420"/>
        <note>catalytic</note>
    </ligand>
</feature>
<dbReference type="GO" id="GO:0005524">
    <property type="term" value="F:ATP binding"/>
    <property type="evidence" value="ECO:0007669"/>
    <property type="project" value="UniProtKB-KW"/>
</dbReference>
<feature type="binding site" description="in other chain" evidence="10">
    <location>
        <begin position="177"/>
        <end position="179"/>
    </location>
    <ligand>
        <name>substrate</name>
        <note>ligand shared between dimeric partners</note>
    </ligand>
</feature>
<dbReference type="GO" id="GO:0046872">
    <property type="term" value="F:metal ion binding"/>
    <property type="evidence" value="ECO:0007669"/>
    <property type="project" value="UniProtKB-KW"/>
</dbReference>
<dbReference type="Pfam" id="PF00365">
    <property type="entry name" value="PFK"/>
    <property type="match status" value="1"/>
</dbReference>
<dbReference type="AlphaFoldDB" id="A0A0F5YDY1"/>
<dbReference type="PANTHER" id="PTHR13697:SF52">
    <property type="entry name" value="ATP-DEPENDENT 6-PHOSPHOFRUCTOKINASE 3"/>
    <property type="match status" value="1"/>
</dbReference>
<dbReference type="GO" id="GO:0042802">
    <property type="term" value="F:identical protein binding"/>
    <property type="evidence" value="ECO:0007669"/>
    <property type="project" value="TreeGrafter"/>
</dbReference>
<keyword evidence="10" id="KW-0067">ATP-binding</keyword>
<proteinExistence type="inferred from homology"/>
<protein>
    <recommendedName>
        <fullName evidence="10">ATP-dependent 6-phosphofructokinase</fullName>
        <shortName evidence="10">ATP-PFK</shortName>
        <shortName evidence="10">Phosphofructokinase</shortName>
        <ecNumber evidence="10">2.7.1.11</ecNumber>
    </recommendedName>
    <alternativeName>
        <fullName evidence="10">Phosphohexokinase</fullName>
    </alternativeName>
</protein>
<dbReference type="NCBIfam" id="NF002872">
    <property type="entry name" value="PRK03202.1"/>
    <property type="match status" value="1"/>
</dbReference>
<dbReference type="GO" id="GO:0070095">
    <property type="term" value="F:fructose-6-phosphate binding"/>
    <property type="evidence" value="ECO:0007669"/>
    <property type="project" value="TreeGrafter"/>
</dbReference>
<dbReference type="GO" id="GO:0030388">
    <property type="term" value="P:fructose 1,6-bisphosphate metabolic process"/>
    <property type="evidence" value="ECO:0007669"/>
    <property type="project" value="TreeGrafter"/>
</dbReference>
<dbReference type="GO" id="GO:0048029">
    <property type="term" value="F:monosaccharide binding"/>
    <property type="evidence" value="ECO:0007669"/>
    <property type="project" value="TreeGrafter"/>
</dbReference>
<keyword evidence="5 10" id="KW-0808">Transferase</keyword>
<dbReference type="RefSeq" id="WP_046279848.1">
    <property type="nucleotide sequence ID" value="NZ_LATL02000301.1"/>
</dbReference>
<dbReference type="HAMAP" id="MF_01976">
    <property type="entry name" value="Phosphofructokinase_III"/>
    <property type="match status" value="1"/>
</dbReference>
<dbReference type="GO" id="GO:0061621">
    <property type="term" value="P:canonical glycolysis"/>
    <property type="evidence" value="ECO:0007669"/>
    <property type="project" value="TreeGrafter"/>
</dbReference>
<feature type="site" description="Important for substrate specificity; cannot use PPi as phosphoryl donor" evidence="10">
    <location>
        <position position="111"/>
    </location>
</feature>
<dbReference type="PROSITE" id="PS00433">
    <property type="entry name" value="PHOSPHOFRUCTOKINASE"/>
    <property type="match status" value="1"/>
</dbReference>
<evidence type="ECO:0000256" key="1">
    <source>
        <dbReference type="ARBA" id="ARBA00001946"/>
    </source>
</evidence>
<comment type="caution">
    <text evidence="12">The sequence shown here is derived from an EMBL/GenBank/DDBJ whole genome shotgun (WGS) entry which is preliminary data.</text>
</comment>
<comment type="cofactor">
    <cofactor evidence="1 10">
        <name>Mg(2+)</name>
        <dbReference type="ChEBI" id="CHEBI:18420"/>
    </cofactor>
</comment>
<sequence>MNQRKRIGILTSGGDCPGLNAVIRAVVSYATTQYNWEVRGIPYATQGLLERKSVVLNQYGIERHGTDPLLSMGGSILGSLNKGHTEAQSAEIIAGYHDLELDALIAIGGDGSLALLQNLARRGNWNLVAVPKTIDNDVAHTVLSIGFNSAVSTILDALDRLSYTAASHDRVMVVEVMGRTTGHLALHSGIVGGADAILIPEIPYSLDSLCKQIQHLRTLCGRKFAIVVVAEGAKTAEGEGRYYKDALGEVRLRGIGEYIATEIEQRVGVETRVTVLGHVQRGGAPSALDRLIATGFGKYAVDLVASENYGVMVAWHNDSIVTVPLDDVFADSPRLVDPKGFWAETARSLDIYIGEETAIVEPIARSVGTGETVYSDQ</sequence>
<keyword evidence="6 10" id="KW-0479">Metal-binding</keyword>
<dbReference type="PANTHER" id="PTHR13697">
    <property type="entry name" value="PHOSPHOFRUCTOKINASE"/>
    <property type="match status" value="1"/>
</dbReference>
<dbReference type="InterPro" id="IPR035966">
    <property type="entry name" value="PKF_sf"/>
</dbReference>
<evidence type="ECO:0000256" key="9">
    <source>
        <dbReference type="ARBA" id="ARBA00023152"/>
    </source>
</evidence>
<feature type="domain" description="Phosphofructokinase" evidence="11">
    <location>
        <begin position="6"/>
        <end position="304"/>
    </location>
</feature>
<evidence type="ECO:0000313" key="13">
    <source>
        <dbReference type="Proteomes" id="UP000033607"/>
    </source>
</evidence>
<accession>A0A0F5YDY1</accession>
<keyword evidence="4 10" id="KW-0963">Cytoplasm</keyword>
<comment type="pathway">
    <text evidence="3 10">Carbohydrate degradation; glycolysis; D-glyceraldehyde 3-phosphate and glycerone phosphate from D-glucose: step 3/4.</text>
</comment>
<evidence type="ECO:0000256" key="2">
    <source>
        <dbReference type="ARBA" id="ARBA00004496"/>
    </source>
</evidence>
<dbReference type="PRINTS" id="PR00476">
    <property type="entry name" value="PHFRCTKINASE"/>
</dbReference>
<evidence type="ECO:0000256" key="4">
    <source>
        <dbReference type="ARBA" id="ARBA00022490"/>
    </source>
</evidence>
<dbReference type="InterPro" id="IPR015912">
    <property type="entry name" value="Phosphofructokinase_CS"/>
</dbReference>
<feature type="binding site" evidence="10">
    <location>
        <position position="170"/>
    </location>
    <ligand>
        <name>substrate</name>
        <note>ligand shared between dimeric partners</note>
    </ligand>
</feature>
<dbReference type="InterPro" id="IPR012003">
    <property type="entry name" value="ATP_PFK_prok-type"/>
</dbReference>
<keyword evidence="8 10" id="KW-0460">Magnesium</keyword>
<feature type="binding site" description="in other chain" evidence="10">
    <location>
        <begin position="133"/>
        <end position="135"/>
    </location>
    <ligand>
        <name>substrate</name>
        <note>ligand shared between dimeric partners</note>
    </ligand>
</feature>
<evidence type="ECO:0000256" key="5">
    <source>
        <dbReference type="ARBA" id="ARBA00022679"/>
    </source>
</evidence>
<dbReference type="UniPathway" id="UPA00109">
    <property type="reaction ID" value="UER00182"/>
</dbReference>
<dbReference type="InterPro" id="IPR000023">
    <property type="entry name" value="Phosphofructokinase_dom"/>
</dbReference>
<feature type="active site" description="Proton acceptor" evidence="10">
    <location>
        <position position="135"/>
    </location>
</feature>
<comment type="catalytic activity">
    <reaction evidence="10">
        <text>beta-D-fructose 6-phosphate + ATP = beta-D-fructose 1,6-bisphosphate + ADP + H(+)</text>
        <dbReference type="Rhea" id="RHEA:16109"/>
        <dbReference type="ChEBI" id="CHEBI:15378"/>
        <dbReference type="ChEBI" id="CHEBI:30616"/>
        <dbReference type="ChEBI" id="CHEBI:32966"/>
        <dbReference type="ChEBI" id="CHEBI:57634"/>
        <dbReference type="ChEBI" id="CHEBI:456216"/>
        <dbReference type="EC" id="2.7.1.11"/>
    </reaction>
</comment>
<dbReference type="InterPro" id="IPR012829">
    <property type="entry name" value="Phosphofructokinase_III"/>
</dbReference>
<evidence type="ECO:0000256" key="10">
    <source>
        <dbReference type="HAMAP-Rule" id="MF_01976"/>
    </source>
</evidence>
<dbReference type="PATRIC" id="fig|1637645.4.peg.5883"/>
<keyword evidence="9 10" id="KW-0324">Glycolysis</keyword>
<feature type="binding site" evidence="10">
    <location>
        <begin position="82"/>
        <end position="83"/>
    </location>
    <ligand>
        <name>ATP</name>
        <dbReference type="ChEBI" id="CHEBI:30616"/>
    </ligand>
</feature>
<feature type="binding site" evidence="10">
    <location>
        <begin position="109"/>
        <end position="112"/>
    </location>
    <ligand>
        <name>ATP</name>
        <dbReference type="ChEBI" id="CHEBI:30616"/>
    </ligand>
</feature>
<dbReference type="EC" id="2.7.1.11" evidence="10"/>